<reference evidence="2" key="1">
    <citation type="journal article" date="2021" name="Microb. Physiol.">
        <title>Proteogenomic Insights into the Physiology of Marine, Sulfate-Reducing, Filamentous Desulfonema limicola and Desulfonema magnum.</title>
        <authorList>
            <person name="Schnaars V."/>
            <person name="Wohlbrand L."/>
            <person name="Scheve S."/>
            <person name="Hinrichs C."/>
            <person name="Reinhardt R."/>
            <person name="Rabus R."/>
        </authorList>
    </citation>
    <scope>NUCLEOTIDE SEQUENCE</scope>
    <source>
        <strain evidence="2">4be13</strain>
    </source>
</reference>
<keyword evidence="3" id="KW-1185">Reference proteome</keyword>
<name>A0A975GRQ1_9BACT</name>
<proteinExistence type="predicted"/>
<keyword evidence="1" id="KW-0812">Transmembrane</keyword>
<accession>A0A975GRQ1</accession>
<dbReference type="AlphaFoldDB" id="A0A975GRQ1"/>
<evidence type="ECO:0000313" key="3">
    <source>
        <dbReference type="Proteomes" id="UP000663722"/>
    </source>
</evidence>
<gene>
    <name evidence="2" type="ORF">dnm_072200</name>
</gene>
<protein>
    <submittedName>
        <fullName evidence="2">Uncharacterized protein</fullName>
    </submittedName>
</protein>
<evidence type="ECO:0000313" key="2">
    <source>
        <dbReference type="EMBL" id="QTA91155.1"/>
    </source>
</evidence>
<sequence>MDASILVPAPDAIPVPWGWFKFFLILTFMLHILFMNIMVGGGFIAFFNYLKRDSGISTDSLERDMSRKLTFIIAFTVNFGVAPLLFLQVLYGHFMYVSSLLMGVWWLSVVGLLIIAYYSAYFYKFKFDAKAGGTRGYFIGATVLILLFVGFLFTNNMSMMLTPASWVSYFQNPHGTLLNLSEPSLFPRFLHFMTASVAIGGLFIAIIWSLKQKKGVAFAKENADQGMKWFTSATMIQIVIGFWFLVSLPGDIMQLFMGKSVIHTTIFLISLALTALTLVFGIYRKVRASVVSVLVLVFSMIMMRDMVRTAYLKPFFEVSELNVIPDYSPLILFLVSLAAGISVVIYVIRLAIKSEQKTSLSNS</sequence>
<feature type="transmembrane region" description="Helical" evidence="1">
    <location>
        <begin position="229"/>
        <end position="248"/>
    </location>
</feature>
<organism evidence="2 3">
    <name type="scientific">Desulfonema magnum</name>
    <dbReference type="NCBI Taxonomy" id="45655"/>
    <lineage>
        <taxon>Bacteria</taxon>
        <taxon>Pseudomonadati</taxon>
        <taxon>Thermodesulfobacteriota</taxon>
        <taxon>Desulfobacteria</taxon>
        <taxon>Desulfobacterales</taxon>
        <taxon>Desulfococcaceae</taxon>
        <taxon>Desulfonema</taxon>
    </lineage>
</organism>
<feature type="transmembrane region" description="Helical" evidence="1">
    <location>
        <begin position="260"/>
        <end position="283"/>
    </location>
</feature>
<keyword evidence="1" id="KW-1133">Transmembrane helix</keyword>
<feature type="transmembrane region" description="Helical" evidence="1">
    <location>
        <begin position="135"/>
        <end position="153"/>
    </location>
</feature>
<feature type="transmembrane region" description="Helical" evidence="1">
    <location>
        <begin position="290"/>
        <end position="307"/>
    </location>
</feature>
<dbReference type="KEGG" id="dmm:dnm_072200"/>
<feature type="transmembrane region" description="Helical" evidence="1">
    <location>
        <begin position="20"/>
        <end position="50"/>
    </location>
</feature>
<dbReference type="RefSeq" id="WP_207679046.1">
    <property type="nucleotide sequence ID" value="NZ_CP061800.1"/>
</dbReference>
<feature type="transmembrane region" description="Helical" evidence="1">
    <location>
        <begin position="327"/>
        <end position="348"/>
    </location>
</feature>
<keyword evidence="1" id="KW-0472">Membrane</keyword>
<feature type="transmembrane region" description="Helical" evidence="1">
    <location>
        <begin position="71"/>
        <end position="91"/>
    </location>
</feature>
<feature type="transmembrane region" description="Helical" evidence="1">
    <location>
        <begin position="103"/>
        <end position="123"/>
    </location>
</feature>
<feature type="transmembrane region" description="Helical" evidence="1">
    <location>
        <begin position="189"/>
        <end position="208"/>
    </location>
</feature>
<dbReference type="Proteomes" id="UP000663722">
    <property type="component" value="Chromosome"/>
</dbReference>
<dbReference type="EMBL" id="CP061800">
    <property type="protein sequence ID" value="QTA91155.1"/>
    <property type="molecule type" value="Genomic_DNA"/>
</dbReference>
<evidence type="ECO:0000256" key="1">
    <source>
        <dbReference type="SAM" id="Phobius"/>
    </source>
</evidence>